<feature type="transmembrane region" description="Helical" evidence="1">
    <location>
        <begin position="308"/>
        <end position="329"/>
    </location>
</feature>
<feature type="transmembrane region" description="Helical" evidence="1">
    <location>
        <begin position="49"/>
        <end position="68"/>
    </location>
</feature>
<evidence type="ECO:0000313" key="2">
    <source>
        <dbReference type="EMBL" id="GAA07635.1"/>
    </source>
</evidence>
<sequence length="353" mass="37882">MRVGCALGYGPYAPEKTGKTVRGMFGLDPFLLSLIGTVLLATFVPCHGAAVPVFRWLAIIVIAMMFFLQGARLSRKAVVEGLTAWRLHLMILCCTFVLFPLLGLALHAAFPGLLQNEVWLGVLFLCCLPSTVQSSIAFTSIGGGNVPAAVCAATASNVFGIFITPFLVGLVLARHGGQSGGVMDIVFQLLLPFVLGQILQPWIGAWAHRNKKLLSMTDRGSILIVVYTAFSDAVIQGLWHRLPLSELGLIAVVDFLLLVCVLVITAFGSRLVGMPLRDEIAVVFCGSKKTLASGVPMANVLFPPASVGLVVLPLMIYHQIQLFVCAVLARKFAVMMKKHEAEKALLTPAEVGE</sequence>
<keyword evidence="1" id="KW-0472">Membrane</keyword>
<proteinExistence type="predicted"/>
<evidence type="ECO:0000313" key="3">
    <source>
        <dbReference type="Proteomes" id="UP000004319"/>
    </source>
</evidence>
<gene>
    <name evidence="2" type="ORF">ATPR_0639</name>
</gene>
<dbReference type="AlphaFoldDB" id="F7VB90"/>
<reference evidence="2 3" key="1">
    <citation type="journal article" date="2011" name="Biochem. Biophys. Res. Commun.">
        <title>Increased number of Arginine-based salt bridges contributes to the thermotolerance of thermotolerant acetic acid bacteria, Acetobacter tropicalis SKU1100.</title>
        <authorList>
            <person name="Matsutani M."/>
            <person name="Hirakawa H."/>
            <person name="Nishikura M."/>
            <person name="Soemphol W."/>
            <person name="Ali I.A.I."/>
            <person name="Yakushi T."/>
            <person name="Matsushita K."/>
        </authorList>
    </citation>
    <scope>NUCLEOTIDE SEQUENCE [LARGE SCALE GENOMIC DNA]</scope>
    <source>
        <strain evidence="2 3">NBRC 101654</strain>
    </source>
</reference>
<dbReference type="Gene3D" id="1.20.1530.20">
    <property type="match status" value="1"/>
</dbReference>
<dbReference type="Proteomes" id="UP000004319">
    <property type="component" value="Unassembled WGS sequence"/>
</dbReference>
<dbReference type="PIRSF" id="PIRSF026166">
    <property type="entry name" value="UCP026166"/>
    <property type="match status" value="1"/>
</dbReference>
<keyword evidence="1" id="KW-0812">Transmembrane</keyword>
<feature type="transmembrane region" description="Helical" evidence="1">
    <location>
        <begin position="118"/>
        <end position="138"/>
    </location>
</feature>
<keyword evidence="1" id="KW-1133">Transmembrane helix</keyword>
<organism evidence="2 3">
    <name type="scientific">Acetobacter tropicalis NBRC 101654</name>
    <dbReference type="NCBI Taxonomy" id="749388"/>
    <lineage>
        <taxon>Bacteria</taxon>
        <taxon>Pseudomonadati</taxon>
        <taxon>Pseudomonadota</taxon>
        <taxon>Alphaproteobacteria</taxon>
        <taxon>Acetobacterales</taxon>
        <taxon>Acetobacteraceae</taxon>
        <taxon>Acetobacter</taxon>
    </lineage>
</organism>
<feature type="transmembrane region" description="Helical" evidence="1">
    <location>
        <begin position="220"/>
        <end position="241"/>
    </location>
</feature>
<dbReference type="InterPro" id="IPR016833">
    <property type="entry name" value="Put_Na-Bile_cotransptr"/>
</dbReference>
<accession>F7VB90</accession>
<protein>
    <submittedName>
        <fullName evidence="2">Bile acid/Na+ symporter</fullName>
    </submittedName>
</protein>
<feature type="transmembrane region" description="Helical" evidence="1">
    <location>
        <begin position="150"/>
        <end position="173"/>
    </location>
</feature>
<feature type="transmembrane region" description="Helical" evidence="1">
    <location>
        <begin position="247"/>
        <end position="268"/>
    </location>
</feature>
<dbReference type="PANTHER" id="PTHR18640">
    <property type="entry name" value="SOLUTE CARRIER FAMILY 10 MEMBER 7"/>
    <property type="match status" value="1"/>
</dbReference>
<dbReference type="PANTHER" id="PTHR18640:SF5">
    <property type="entry name" value="SODIUM_BILE ACID COTRANSPORTER 7"/>
    <property type="match status" value="1"/>
</dbReference>
<feature type="transmembrane region" description="Helical" evidence="1">
    <location>
        <begin position="185"/>
        <end position="208"/>
    </location>
</feature>
<name>F7VB90_9PROT</name>
<feature type="transmembrane region" description="Helical" evidence="1">
    <location>
        <begin position="89"/>
        <end position="112"/>
    </location>
</feature>
<feature type="transmembrane region" description="Helical" evidence="1">
    <location>
        <begin position="280"/>
        <end position="302"/>
    </location>
</feature>
<evidence type="ECO:0000256" key="1">
    <source>
        <dbReference type="SAM" id="Phobius"/>
    </source>
</evidence>
<dbReference type="EMBL" id="BABS01000011">
    <property type="protein sequence ID" value="GAA07635.1"/>
    <property type="molecule type" value="Genomic_DNA"/>
</dbReference>
<feature type="transmembrane region" description="Helical" evidence="1">
    <location>
        <begin position="25"/>
        <end position="43"/>
    </location>
</feature>
<dbReference type="GO" id="GO:0005886">
    <property type="term" value="C:plasma membrane"/>
    <property type="evidence" value="ECO:0007669"/>
    <property type="project" value="TreeGrafter"/>
</dbReference>
<dbReference type="InterPro" id="IPR038770">
    <property type="entry name" value="Na+/solute_symporter_sf"/>
</dbReference>
<comment type="caution">
    <text evidence="2">The sequence shown here is derived from an EMBL/GenBank/DDBJ whole genome shotgun (WGS) entry which is preliminary data.</text>
</comment>
<dbReference type="Pfam" id="PF13593">
    <property type="entry name" value="SBF_like"/>
    <property type="match status" value="1"/>
</dbReference>